<evidence type="ECO:0000256" key="4">
    <source>
        <dbReference type="PROSITE-ProRule" id="PRU01131"/>
    </source>
</evidence>
<protein>
    <recommendedName>
        <fullName evidence="5">FLZ-type domain-containing protein</fullName>
    </recommendedName>
</protein>
<dbReference type="Proteomes" id="UP000030645">
    <property type="component" value="Unassembled WGS sequence"/>
</dbReference>
<keyword evidence="3" id="KW-0863">Zinc-finger</keyword>
<dbReference type="AlphaFoldDB" id="W9S2Z0"/>
<keyword evidence="3" id="KW-0862">Zinc</keyword>
<evidence type="ECO:0000313" key="6">
    <source>
        <dbReference type="EMBL" id="EXC23986.1"/>
    </source>
</evidence>
<dbReference type="GO" id="GO:0008270">
    <property type="term" value="F:zinc ion binding"/>
    <property type="evidence" value="ECO:0007669"/>
    <property type="project" value="UniProtKB-KW"/>
</dbReference>
<keyword evidence="7" id="KW-1185">Reference proteome</keyword>
<dbReference type="KEGG" id="mnt:21387040"/>
<gene>
    <name evidence="6" type="ORF">L484_003506</name>
</gene>
<dbReference type="PANTHER" id="PTHR46057:SF9">
    <property type="entry name" value="FCS-LIKE ZINC FINGER 1"/>
    <property type="match status" value="1"/>
</dbReference>
<organism evidence="6 7">
    <name type="scientific">Morus notabilis</name>
    <dbReference type="NCBI Taxonomy" id="981085"/>
    <lineage>
        <taxon>Eukaryota</taxon>
        <taxon>Viridiplantae</taxon>
        <taxon>Streptophyta</taxon>
        <taxon>Embryophyta</taxon>
        <taxon>Tracheophyta</taxon>
        <taxon>Spermatophyta</taxon>
        <taxon>Magnoliopsida</taxon>
        <taxon>eudicotyledons</taxon>
        <taxon>Gunneridae</taxon>
        <taxon>Pentapetalae</taxon>
        <taxon>rosids</taxon>
        <taxon>fabids</taxon>
        <taxon>Rosales</taxon>
        <taxon>Moraceae</taxon>
        <taxon>Moreae</taxon>
        <taxon>Morus</taxon>
    </lineage>
</organism>
<accession>W9S2Z0</accession>
<evidence type="ECO:0000256" key="3">
    <source>
        <dbReference type="ARBA" id="ARBA00022771"/>
    </source>
</evidence>
<dbReference type="PROSITE" id="PS51795">
    <property type="entry name" value="ZF_FLZ"/>
    <property type="match status" value="1"/>
</dbReference>
<comment type="similarity">
    <text evidence="1">Belongs to the FLZ family.</text>
</comment>
<dbReference type="Pfam" id="PF04570">
    <property type="entry name" value="zf-FLZ"/>
    <property type="match status" value="1"/>
</dbReference>
<evidence type="ECO:0000313" key="7">
    <source>
        <dbReference type="Proteomes" id="UP000030645"/>
    </source>
</evidence>
<dbReference type="EMBL" id="KE346011">
    <property type="protein sequence ID" value="EXC23986.1"/>
    <property type="molecule type" value="Genomic_DNA"/>
</dbReference>
<feature type="domain" description="FLZ-type" evidence="5">
    <location>
        <begin position="94"/>
        <end position="146"/>
    </location>
</feature>
<evidence type="ECO:0000256" key="2">
    <source>
        <dbReference type="ARBA" id="ARBA00022723"/>
    </source>
</evidence>
<proteinExistence type="inferred from homology"/>
<keyword evidence="2" id="KW-0479">Metal-binding</keyword>
<name>W9S2Z0_9ROSA</name>
<evidence type="ECO:0000256" key="1">
    <source>
        <dbReference type="ARBA" id="ARBA00009374"/>
    </source>
</evidence>
<sequence length="146" mass="17191">MNTNAIAGTRRPCFIEEDDDRASLADMEAGFPTSHHHHQNHVFYSRPLYYLWQSSFKSLPTTSFTSFFSCSSSFLPRFGTERFYDARFKEHHPHFLEACFLCKKPLTDNKDIFMYRLVFSPSFVLFVFDFESLGREELEREFVGEA</sequence>
<feature type="zinc finger region" description="FLZ-type" evidence="4">
    <location>
        <begin position="94"/>
        <end position="146"/>
    </location>
</feature>
<dbReference type="InterPro" id="IPR044533">
    <property type="entry name" value="FLZ1/2/3"/>
</dbReference>
<dbReference type="PANTHER" id="PTHR46057">
    <property type="entry name" value="FCS-LIKE ZINC FINGER 1-RELATED"/>
    <property type="match status" value="1"/>
</dbReference>
<dbReference type="InterPro" id="IPR007650">
    <property type="entry name" value="Zf-FLZ_dom"/>
</dbReference>
<dbReference type="OrthoDB" id="1916924at2759"/>
<reference evidence="7" key="1">
    <citation type="submission" date="2013-01" db="EMBL/GenBank/DDBJ databases">
        <title>Draft Genome Sequence of a Mulberry Tree, Morus notabilis C.K. Schneid.</title>
        <authorList>
            <person name="He N."/>
            <person name="Zhao S."/>
        </authorList>
    </citation>
    <scope>NUCLEOTIDE SEQUENCE</scope>
</reference>
<evidence type="ECO:0000259" key="5">
    <source>
        <dbReference type="PROSITE" id="PS51795"/>
    </source>
</evidence>